<reference evidence="3" key="1">
    <citation type="journal article" date="2019" name="Int. J. Syst. Evol. Microbiol.">
        <title>The Global Catalogue of Microorganisms (GCM) 10K type strain sequencing project: providing services to taxonomists for standard genome sequencing and annotation.</title>
        <authorList>
            <consortium name="The Broad Institute Genomics Platform"/>
            <consortium name="The Broad Institute Genome Sequencing Center for Infectious Disease"/>
            <person name="Wu L."/>
            <person name="Ma J."/>
        </authorList>
    </citation>
    <scope>NUCLEOTIDE SEQUENCE [LARGE SCALE GENOMIC DNA]</scope>
    <source>
        <strain evidence="3">CCUG 55250</strain>
    </source>
</reference>
<dbReference type="Proteomes" id="UP001596106">
    <property type="component" value="Unassembled WGS sequence"/>
</dbReference>
<dbReference type="PANTHER" id="PTHR13847:SF201">
    <property type="entry name" value="PUTATIBE OXIDOREDUCTASE"/>
    <property type="match status" value="1"/>
</dbReference>
<evidence type="ECO:0000313" key="3">
    <source>
        <dbReference type="Proteomes" id="UP001596106"/>
    </source>
</evidence>
<dbReference type="SUPFAM" id="SSF51905">
    <property type="entry name" value="FAD/NAD(P)-binding domain"/>
    <property type="match status" value="1"/>
</dbReference>
<dbReference type="Gene3D" id="3.30.9.10">
    <property type="entry name" value="D-Amino Acid Oxidase, subunit A, domain 2"/>
    <property type="match status" value="1"/>
</dbReference>
<feature type="domain" description="FAD dependent oxidoreductase" evidence="1">
    <location>
        <begin position="31"/>
        <end position="382"/>
    </location>
</feature>
<name>A0ABW0I657_9BACT</name>
<evidence type="ECO:0000313" key="2">
    <source>
        <dbReference type="EMBL" id="MFC5407970.1"/>
    </source>
</evidence>
<dbReference type="EMBL" id="JBHSMA010000001">
    <property type="protein sequence ID" value="MFC5407970.1"/>
    <property type="molecule type" value="Genomic_DNA"/>
</dbReference>
<dbReference type="EC" id="1.-.-.-" evidence="2"/>
<keyword evidence="2" id="KW-0560">Oxidoreductase</keyword>
<proteinExistence type="predicted"/>
<dbReference type="Gene3D" id="3.50.50.60">
    <property type="entry name" value="FAD/NAD(P)-binding domain"/>
    <property type="match status" value="1"/>
</dbReference>
<keyword evidence="3" id="KW-1185">Reference proteome</keyword>
<protein>
    <submittedName>
        <fullName evidence="2">NAD(P)/FAD-dependent oxidoreductase</fullName>
        <ecNumber evidence="2">1.-.-.-</ecNumber>
    </submittedName>
</protein>
<dbReference type="PANTHER" id="PTHR13847">
    <property type="entry name" value="SARCOSINE DEHYDROGENASE-RELATED"/>
    <property type="match status" value="1"/>
</dbReference>
<accession>A0ABW0I657</accession>
<dbReference type="InterPro" id="IPR036188">
    <property type="entry name" value="FAD/NAD-bd_sf"/>
</dbReference>
<dbReference type="Pfam" id="PF01266">
    <property type="entry name" value="DAO"/>
    <property type="match status" value="1"/>
</dbReference>
<comment type="caution">
    <text evidence="2">The sequence shown here is derived from an EMBL/GenBank/DDBJ whole genome shotgun (WGS) entry which is preliminary data.</text>
</comment>
<organism evidence="2 3">
    <name type="scientific">Larkinella bovis</name>
    <dbReference type="NCBI Taxonomy" id="683041"/>
    <lineage>
        <taxon>Bacteria</taxon>
        <taxon>Pseudomonadati</taxon>
        <taxon>Bacteroidota</taxon>
        <taxon>Cytophagia</taxon>
        <taxon>Cytophagales</taxon>
        <taxon>Spirosomataceae</taxon>
        <taxon>Larkinella</taxon>
    </lineage>
</organism>
<dbReference type="InterPro" id="IPR006076">
    <property type="entry name" value="FAD-dep_OxRdtase"/>
</dbReference>
<dbReference type="RefSeq" id="WP_379840660.1">
    <property type="nucleotide sequence ID" value="NZ_JBHSMA010000001.1"/>
</dbReference>
<dbReference type="GO" id="GO:0016491">
    <property type="term" value="F:oxidoreductase activity"/>
    <property type="evidence" value="ECO:0007669"/>
    <property type="project" value="UniProtKB-KW"/>
</dbReference>
<gene>
    <name evidence="2" type="ORF">ACFPMF_01525</name>
</gene>
<evidence type="ECO:0000259" key="1">
    <source>
        <dbReference type="Pfam" id="PF01266"/>
    </source>
</evidence>
<sequence length="400" mass="44453">MNVRSHEPFWLLKNGLLQPYPSLTHSISCEVLIVGGGITGALMAYSLVQAGFDTVVIDKRDVGTGSTAASTAMLQYEIDTALHQLIPMIGEEGAVRAYESCRDAIGKVGALVRTLKSKAGFKRKKSLYLAAVQEDEEFLRNEFDVRRKHGFKVEWLDRARLRKRFGLASVAAICSADAAEMDAYRFTHDLFRAAVAKGLRVFDHVEIQSTDYEPNGVRLLTTDLALIKTGKVVYCTGYEAQEMLPEKVVTLKSTFALVSEPLPKLPDGLQSILLWDTQRPYLYLRTTDDQRVLVGGGDEPFKNAALRDKLIGVKQEMLMSQIRELYPDLGLVPDQVWAGTFGETKDGLPYIGEHPAFPHSYFALGFGGNGITFSVTAAELIRDVLVGKKASELYWYRFGR</sequence>